<accession>A0A8H3CUZ5</accession>
<protein>
    <recommendedName>
        <fullName evidence="3">GATA-type domain-containing protein</fullName>
    </recommendedName>
</protein>
<dbReference type="SUPFAM" id="SSF57716">
    <property type="entry name" value="Glucocorticoid receptor-like (DNA-binding domain)"/>
    <property type="match status" value="1"/>
</dbReference>
<dbReference type="Pfam" id="PF00320">
    <property type="entry name" value="GATA"/>
    <property type="match status" value="1"/>
</dbReference>
<dbReference type="Gene3D" id="3.30.50.10">
    <property type="entry name" value="Erythroid Transcription Factor GATA-1, subunit A"/>
    <property type="match status" value="1"/>
</dbReference>
<gene>
    <name evidence="4" type="ORF">RDB_LOCUS135366</name>
</gene>
<dbReference type="CDD" id="cd00202">
    <property type="entry name" value="ZnF_GATA"/>
    <property type="match status" value="1"/>
</dbReference>
<dbReference type="InterPro" id="IPR013088">
    <property type="entry name" value="Znf_NHR/GATA"/>
</dbReference>
<evidence type="ECO:0000256" key="1">
    <source>
        <dbReference type="PROSITE-ProRule" id="PRU00094"/>
    </source>
</evidence>
<dbReference type="EMBL" id="CAJMWT010004826">
    <property type="protein sequence ID" value="CAE6496818.1"/>
    <property type="molecule type" value="Genomic_DNA"/>
</dbReference>
<proteinExistence type="predicted"/>
<dbReference type="AlphaFoldDB" id="A0A8H3CUZ5"/>
<organism evidence="4 5">
    <name type="scientific">Rhizoctonia solani</name>
    <dbReference type="NCBI Taxonomy" id="456999"/>
    <lineage>
        <taxon>Eukaryota</taxon>
        <taxon>Fungi</taxon>
        <taxon>Dikarya</taxon>
        <taxon>Basidiomycota</taxon>
        <taxon>Agaricomycotina</taxon>
        <taxon>Agaricomycetes</taxon>
        <taxon>Cantharellales</taxon>
        <taxon>Ceratobasidiaceae</taxon>
        <taxon>Rhizoctonia</taxon>
    </lineage>
</organism>
<reference evidence="4" key="1">
    <citation type="submission" date="2021-01" db="EMBL/GenBank/DDBJ databases">
        <authorList>
            <person name="Kaushik A."/>
        </authorList>
    </citation>
    <scope>NUCLEOTIDE SEQUENCE</scope>
    <source>
        <strain evidence="4">AG2-2IIIB</strain>
    </source>
</reference>
<evidence type="ECO:0000256" key="2">
    <source>
        <dbReference type="SAM" id="MobiDB-lite"/>
    </source>
</evidence>
<feature type="domain" description="GATA-type" evidence="3">
    <location>
        <begin position="206"/>
        <end position="257"/>
    </location>
</feature>
<dbReference type="GO" id="GO:0043565">
    <property type="term" value="F:sequence-specific DNA binding"/>
    <property type="evidence" value="ECO:0007669"/>
    <property type="project" value="InterPro"/>
</dbReference>
<dbReference type="GO" id="GO:0006355">
    <property type="term" value="P:regulation of DNA-templated transcription"/>
    <property type="evidence" value="ECO:0007669"/>
    <property type="project" value="InterPro"/>
</dbReference>
<dbReference type="GO" id="GO:0008270">
    <property type="term" value="F:zinc ion binding"/>
    <property type="evidence" value="ECO:0007669"/>
    <property type="project" value="UniProtKB-KW"/>
</dbReference>
<evidence type="ECO:0000313" key="5">
    <source>
        <dbReference type="Proteomes" id="UP000663843"/>
    </source>
</evidence>
<dbReference type="Proteomes" id="UP000663843">
    <property type="component" value="Unassembled WGS sequence"/>
</dbReference>
<feature type="compositionally biased region" description="Basic and acidic residues" evidence="2">
    <location>
        <begin position="1"/>
        <end position="19"/>
    </location>
</feature>
<name>A0A8H3CUZ5_9AGAM</name>
<dbReference type="SMART" id="SM00401">
    <property type="entry name" value="ZnF_GATA"/>
    <property type="match status" value="1"/>
</dbReference>
<evidence type="ECO:0000313" key="4">
    <source>
        <dbReference type="EMBL" id="CAE6496818.1"/>
    </source>
</evidence>
<keyword evidence="1" id="KW-0863">Zinc-finger</keyword>
<evidence type="ECO:0000259" key="3">
    <source>
        <dbReference type="PROSITE" id="PS50114"/>
    </source>
</evidence>
<dbReference type="InterPro" id="IPR000679">
    <property type="entry name" value="Znf_GATA"/>
</dbReference>
<feature type="compositionally biased region" description="Pro residues" evidence="2">
    <location>
        <begin position="90"/>
        <end position="100"/>
    </location>
</feature>
<keyword evidence="1" id="KW-0862">Zinc</keyword>
<keyword evidence="1" id="KW-0479">Metal-binding</keyword>
<sequence length="257" mass="28097">MEDELRPLPEHDDGHEIRPRAHSVMPPRRSGTYDSRTDPRGPPPRRQSTSAVGLPAPAGPGWHSPPPPQSYYPHSQQDAFGAHAYIEPRGAPPMPPPPPAWAGAGGYQLPPPQGFPPPRPQAPRSPPPGPYDPRYRPPPAYPYPPPPAGYGAPPYPPGPSGPTVDPTIFSSRHPGMPGSPPDPTRPDVQITYTDDSATKLTQYLRRRCFNCRVTEPPGWRKSTLNPGKIVCNKCGLYERSHARPRPLHMDNPKGPTQ</sequence>
<dbReference type="PROSITE" id="PS50114">
    <property type="entry name" value="GATA_ZN_FINGER_2"/>
    <property type="match status" value="1"/>
</dbReference>
<feature type="region of interest" description="Disordered" evidence="2">
    <location>
        <begin position="1"/>
        <end position="190"/>
    </location>
</feature>
<comment type="caution">
    <text evidence="4">The sequence shown here is derived from an EMBL/GenBank/DDBJ whole genome shotgun (WGS) entry which is preliminary data.</text>
</comment>
<feature type="compositionally biased region" description="Pro residues" evidence="2">
    <location>
        <begin position="109"/>
        <end position="160"/>
    </location>
</feature>